<dbReference type="AlphaFoldDB" id="A0A5C6WA65"/>
<evidence type="ECO:0000313" key="2">
    <source>
        <dbReference type="EMBL" id="TXC92769.1"/>
    </source>
</evidence>
<feature type="transmembrane region" description="Helical" evidence="1">
    <location>
        <begin position="7"/>
        <end position="24"/>
    </location>
</feature>
<evidence type="ECO:0000256" key="1">
    <source>
        <dbReference type="SAM" id="Phobius"/>
    </source>
</evidence>
<reference evidence="2 3" key="1">
    <citation type="journal article" date="2005" name="Int. J. Syst. Evol. Microbiol.">
        <title>Bacillus litoralis sp. nov., isolated from a tidal flat of the Yellow Sea in Korea.</title>
        <authorList>
            <person name="Yoon J.H."/>
            <person name="Oh T.K."/>
        </authorList>
    </citation>
    <scope>NUCLEOTIDE SEQUENCE [LARGE SCALE GENOMIC DNA]</scope>
    <source>
        <strain evidence="2 3">SW-211</strain>
    </source>
</reference>
<keyword evidence="3" id="KW-1185">Reference proteome</keyword>
<keyword evidence="1" id="KW-0812">Transmembrane</keyword>
<sequence>MKTENKVATIVVCIMLIAAFIKFSEEEDVWDLNEKRLKEEILSIEESVEKVNLLDVTPFEWDVAYSFNPYTSNEDVFEMVGYKWDDITETVNEGMNQIVFMKDEEVVCYVYGYPEDNGYGLYFHTLMLTSDSHLVFQVDRNSGLNYLYRE</sequence>
<dbReference type="Proteomes" id="UP000321363">
    <property type="component" value="Unassembled WGS sequence"/>
</dbReference>
<protein>
    <submittedName>
        <fullName evidence="2">Uncharacterized protein</fullName>
    </submittedName>
</protein>
<proteinExistence type="predicted"/>
<keyword evidence="1" id="KW-1133">Transmembrane helix</keyword>
<name>A0A5C6WA65_9BACI</name>
<gene>
    <name evidence="2" type="ORF">FS935_00785</name>
</gene>
<accession>A0A5C6WA65</accession>
<dbReference type="EMBL" id="VOQF01000001">
    <property type="protein sequence ID" value="TXC92769.1"/>
    <property type="molecule type" value="Genomic_DNA"/>
</dbReference>
<organism evidence="2 3">
    <name type="scientific">Metabacillus litoralis</name>
    <dbReference type="NCBI Taxonomy" id="152268"/>
    <lineage>
        <taxon>Bacteria</taxon>
        <taxon>Bacillati</taxon>
        <taxon>Bacillota</taxon>
        <taxon>Bacilli</taxon>
        <taxon>Bacillales</taxon>
        <taxon>Bacillaceae</taxon>
        <taxon>Metabacillus</taxon>
    </lineage>
</organism>
<evidence type="ECO:0000313" key="3">
    <source>
        <dbReference type="Proteomes" id="UP000321363"/>
    </source>
</evidence>
<dbReference type="OrthoDB" id="6443639at2"/>
<comment type="caution">
    <text evidence="2">The sequence shown here is derived from an EMBL/GenBank/DDBJ whole genome shotgun (WGS) entry which is preliminary data.</text>
</comment>
<keyword evidence="1" id="KW-0472">Membrane</keyword>
<dbReference type="RefSeq" id="WP_146945631.1">
    <property type="nucleotide sequence ID" value="NZ_VOQF01000001.1"/>
</dbReference>